<sequence length="96" mass="10594">MNPNMMNKLRKIQKQMEEAQEKLDSTEFTGKASGVTVIVQGTRQVVDVKIDPEMLDEAEMLQDAILLAVNDALAQIDKQQQDTMGQFTGGMGGFGF</sequence>
<dbReference type="PANTHER" id="PTHR33449">
    <property type="entry name" value="NUCLEOID-ASSOCIATED PROTEIN YBAB"/>
    <property type="match status" value="1"/>
</dbReference>
<dbReference type="GO" id="GO:0005829">
    <property type="term" value="C:cytosol"/>
    <property type="evidence" value="ECO:0007669"/>
    <property type="project" value="TreeGrafter"/>
</dbReference>
<gene>
    <name evidence="4" type="ORF">BN85414110</name>
</gene>
<keyword evidence="5" id="KW-1185">Reference proteome</keyword>
<dbReference type="InterPro" id="IPR004401">
    <property type="entry name" value="YbaB/EbfC"/>
</dbReference>
<evidence type="ECO:0000256" key="1">
    <source>
        <dbReference type="ARBA" id="ARBA00023125"/>
    </source>
</evidence>
<comment type="subcellular location">
    <subcellularLocation>
        <location evidence="2">Cytoplasm</location>
        <location evidence="2">Nucleoid</location>
    </subcellularLocation>
</comment>
<protein>
    <recommendedName>
        <fullName evidence="2">Nucleoid-associated protein BN85414110</fullName>
    </recommendedName>
</protein>
<dbReference type="HAMAP" id="MF_00274">
    <property type="entry name" value="DNA_YbaB_EbfC"/>
    <property type="match status" value="1"/>
</dbReference>
<comment type="function">
    <text evidence="2">Binds to DNA and alters its conformation. May be involved in regulation of gene expression, nucleoid organization and DNA protection.</text>
</comment>
<name>U4KM12_ALTPJ</name>
<dbReference type="GO" id="GO:0003677">
    <property type="term" value="F:DNA binding"/>
    <property type="evidence" value="ECO:0007669"/>
    <property type="project" value="UniProtKB-UniRule"/>
</dbReference>
<keyword evidence="2" id="KW-0963">Cytoplasm</keyword>
<keyword evidence="1 2" id="KW-0238">DNA-binding</keyword>
<dbReference type="InterPro" id="IPR036894">
    <property type="entry name" value="YbaB-like_sf"/>
</dbReference>
<dbReference type="SUPFAM" id="SSF82607">
    <property type="entry name" value="YbaB-like"/>
    <property type="match status" value="1"/>
</dbReference>
<dbReference type="NCBIfam" id="TIGR00103">
    <property type="entry name" value="DNA_YbaB_EbfC"/>
    <property type="match status" value="1"/>
</dbReference>
<keyword evidence="3" id="KW-0175">Coiled coil</keyword>
<dbReference type="Gene3D" id="3.30.1310.10">
    <property type="entry name" value="Nucleoid-associated protein YbaB-like domain"/>
    <property type="match status" value="1"/>
</dbReference>
<dbReference type="Proteomes" id="UP000032740">
    <property type="component" value="Chromosome"/>
</dbReference>
<evidence type="ECO:0000313" key="4">
    <source>
        <dbReference type="EMBL" id="CCV64988.1"/>
    </source>
</evidence>
<dbReference type="RefSeq" id="WP_030003871.1">
    <property type="nucleotide sequence ID" value="NC_022538.1"/>
</dbReference>
<proteinExistence type="inferred from homology"/>
<comment type="similarity">
    <text evidence="2">Belongs to the YbaB/EbfC family.</text>
</comment>
<dbReference type="STRING" id="1318466.BN85414110"/>
<dbReference type="PIRSF" id="PIRSF004555">
    <property type="entry name" value="UCP004555"/>
    <property type="match status" value="1"/>
</dbReference>
<evidence type="ECO:0000256" key="2">
    <source>
        <dbReference type="HAMAP-Rule" id="MF_00274"/>
    </source>
</evidence>
<dbReference type="Pfam" id="PF02575">
    <property type="entry name" value="YbaB_DNA_bd"/>
    <property type="match status" value="1"/>
</dbReference>
<feature type="coiled-coil region" evidence="3">
    <location>
        <begin position="2"/>
        <end position="29"/>
    </location>
</feature>
<evidence type="ECO:0000313" key="5">
    <source>
        <dbReference type="Proteomes" id="UP000032740"/>
    </source>
</evidence>
<dbReference type="OrthoDB" id="384808at2"/>
<dbReference type="GO" id="GO:0043590">
    <property type="term" value="C:bacterial nucleoid"/>
    <property type="evidence" value="ECO:0007669"/>
    <property type="project" value="UniProtKB-UniRule"/>
</dbReference>
<comment type="subunit">
    <text evidence="2">Homodimer.</text>
</comment>
<dbReference type="HOGENOM" id="CLU_140930_1_3_14"/>
<dbReference type="KEGG" id="apal:BN85414110"/>
<evidence type="ECO:0000256" key="3">
    <source>
        <dbReference type="SAM" id="Coils"/>
    </source>
</evidence>
<dbReference type="PANTHER" id="PTHR33449:SF1">
    <property type="entry name" value="NUCLEOID-ASSOCIATED PROTEIN YBAB"/>
    <property type="match status" value="1"/>
</dbReference>
<reference evidence="4 5" key="1">
    <citation type="journal article" date="2013" name="J. Mol. Microbiol. Biotechnol.">
        <title>Analysis of the Complete Genomes of Acholeplasma brassicae , A. palmae and A. laidlawii and Their Comparison to the Obligate Parasites from ' Candidatus Phytoplasma'.</title>
        <authorList>
            <person name="Kube M."/>
            <person name="Siewert C."/>
            <person name="Migdoll A.M."/>
            <person name="Duduk B."/>
            <person name="Holz S."/>
            <person name="Rabus R."/>
            <person name="Seemuller E."/>
            <person name="Mitrovic J."/>
            <person name="Muller I."/>
            <person name="Buttner C."/>
            <person name="Reinhardt R."/>
        </authorList>
    </citation>
    <scope>NUCLEOTIDE SEQUENCE [LARGE SCALE GENOMIC DNA]</scope>
    <source>
        <strain evidence="4 5">J233</strain>
    </source>
</reference>
<dbReference type="EMBL" id="FO681347">
    <property type="protein sequence ID" value="CCV64988.1"/>
    <property type="molecule type" value="Genomic_DNA"/>
</dbReference>
<accession>U4KM12</accession>
<organism evidence="4 5">
    <name type="scientific">Alteracholeplasma palmae (strain ATCC 49389 / J233)</name>
    <name type="common">Acholeplasma palmae</name>
    <dbReference type="NCBI Taxonomy" id="1318466"/>
    <lineage>
        <taxon>Bacteria</taxon>
        <taxon>Bacillati</taxon>
        <taxon>Mycoplasmatota</taxon>
        <taxon>Mollicutes</taxon>
        <taxon>Acholeplasmatales</taxon>
        <taxon>Acholeplasmataceae</taxon>
        <taxon>Acholeplasma</taxon>
    </lineage>
</organism>
<dbReference type="AlphaFoldDB" id="U4KM12"/>